<dbReference type="Proteomes" id="UP000886749">
    <property type="component" value="Unassembled WGS sequence"/>
</dbReference>
<evidence type="ECO:0000313" key="2">
    <source>
        <dbReference type="EMBL" id="HIR41027.1"/>
    </source>
</evidence>
<organism evidence="2 3">
    <name type="scientific">Candidatus Egerieicola pullicola</name>
    <dbReference type="NCBI Taxonomy" id="2840775"/>
    <lineage>
        <taxon>Bacteria</taxon>
        <taxon>Bacillati</taxon>
        <taxon>Bacillota</taxon>
        <taxon>Clostridia</taxon>
        <taxon>Eubacteriales</taxon>
        <taxon>Oscillospiraceae</taxon>
        <taxon>Oscillospiraceae incertae sedis</taxon>
        <taxon>Candidatus Egerieicola</taxon>
    </lineage>
</organism>
<reference evidence="2" key="2">
    <citation type="journal article" date="2021" name="PeerJ">
        <title>Extensive microbial diversity within the chicken gut microbiome revealed by metagenomics and culture.</title>
        <authorList>
            <person name="Gilroy R."/>
            <person name="Ravi A."/>
            <person name="Getino M."/>
            <person name="Pursley I."/>
            <person name="Horton D.L."/>
            <person name="Alikhan N.F."/>
            <person name="Baker D."/>
            <person name="Gharbi K."/>
            <person name="Hall N."/>
            <person name="Watson M."/>
            <person name="Adriaenssens E.M."/>
            <person name="Foster-Nyarko E."/>
            <person name="Jarju S."/>
            <person name="Secka A."/>
            <person name="Antonio M."/>
            <person name="Oren A."/>
            <person name="Chaudhuri R.R."/>
            <person name="La Ragione R."/>
            <person name="Hildebrand F."/>
            <person name="Pallen M.J."/>
        </authorList>
    </citation>
    <scope>NUCLEOTIDE SEQUENCE</scope>
    <source>
        <strain evidence="2">CHK184-25365</strain>
    </source>
</reference>
<name>A0A9D1DC93_9FIRM</name>
<sequence length="265" mass="29362">MLLFGQFVGVEENQKISLCEEKEESLVVLPEEVGQTVLPEESLEQSDSLPVFLDFETAAPEEHLIPNFPILYQMPELPTGCEITALTMVLHYYGYDVDKTTMAGRYLPTVPASFSYGADGRRYGGDLREYFVGDPFRQLGYICGTPAIVTAANGYLTDAGSTLRAVDRSGSAPEELYELVSDNIPVVVWVTIGMADRRETQGWYTESGDYVEWSTNDHGAVLIGYSDSTVTIADPIAGVVEYDRQQFESVFVSRQNQCVVLEEMG</sequence>
<dbReference type="Gene3D" id="3.90.70.10">
    <property type="entry name" value="Cysteine proteinases"/>
    <property type="match status" value="1"/>
</dbReference>
<dbReference type="PANTHER" id="PTHR37806:SF1">
    <property type="entry name" value="PEPTIDASE C39-LIKE DOMAIN-CONTAINING PROTEIN"/>
    <property type="match status" value="1"/>
</dbReference>
<proteinExistence type="predicted"/>
<reference evidence="2" key="1">
    <citation type="submission" date="2020-10" db="EMBL/GenBank/DDBJ databases">
        <authorList>
            <person name="Gilroy R."/>
        </authorList>
    </citation>
    <scope>NUCLEOTIDE SEQUENCE</scope>
    <source>
        <strain evidence="2">CHK184-25365</strain>
    </source>
</reference>
<accession>A0A9D1DC93</accession>
<feature type="domain" description="Peptidase C39-like" evidence="1">
    <location>
        <begin position="67"/>
        <end position="235"/>
    </location>
</feature>
<dbReference type="EMBL" id="DVGY01000092">
    <property type="protein sequence ID" value="HIR41027.1"/>
    <property type="molecule type" value="Genomic_DNA"/>
</dbReference>
<dbReference type="Pfam" id="PF13529">
    <property type="entry name" value="Peptidase_C39_2"/>
    <property type="match status" value="1"/>
</dbReference>
<comment type="caution">
    <text evidence="2">The sequence shown here is derived from an EMBL/GenBank/DDBJ whole genome shotgun (WGS) entry which is preliminary data.</text>
</comment>
<dbReference type="AlphaFoldDB" id="A0A9D1DC93"/>
<protein>
    <submittedName>
        <fullName evidence="2">C39 family peptidase</fullName>
    </submittedName>
</protein>
<evidence type="ECO:0000313" key="3">
    <source>
        <dbReference type="Proteomes" id="UP000886749"/>
    </source>
</evidence>
<dbReference type="InterPro" id="IPR039564">
    <property type="entry name" value="Peptidase_C39-like"/>
</dbReference>
<dbReference type="PANTHER" id="PTHR37806">
    <property type="entry name" value="LMO0724 PROTEIN"/>
    <property type="match status" value="1"/>
</dbReference>
<gene>
    <name evidence="2" type="ORF">IAB36_04280</name>
</gene>
<evidence type="ECO:0000259" key="1">
    <source>
        <dbReference type="Pfam" id="PF13529"/>
    </source>
</evidence>